<evidence type="ECO:0000256" key="1">
    <source>
        <dbReference type="ARBA" id="ARBA00001619"/>
    </source>
</evidence>
<evidence type="ECO:0000256" key="4">
    <source>
        <dbReference type="ARBA" id="ARBA00022741"/>
    </source>
</evidence>
<evidence type="ECO:0000256" key="5">
    <source>
        <dbReference type="HAMAP-Rule" id="MF_01988"/>
    </source>
</evidence>
<name>A7I683_METB6</name>
<dbReference type="GO" id="GO:0006099">
    <property type="term" value="P:tricarboxylic acid cycle"/>
    <property type="evidence" value="ECO:0007669"/>
    <property type="project" value="UniProtKB-UniRule"/>
</dbReference>
<organism evidence="8 9">
    <name type="scientific">Methanoregula boonei (strain DSM 21154 / JCM 14090 / 6A8)</name>
    <dbReference type="NCBI Taxonomy" id="456442"/>
    <lineage>
        <taxon>Archaea</taxon>
        <taxon>Methanobacteriati</taxon>
        <taxon>Methanobacteriota</taxon>
        <taxon>Stenosarchaea group</taxon>
        <taxon>Methanomicrobia</taxon>
        <taxon>Methanomicrobiales</taxon>
        <taxon>Methanoregulaceae</taxon>
        <taxon>Methanoregula</taxon>
    </lineage>
</organism>
<dbReference type="PANTHER" id="PTHR11117:SF2">
    <property type="entry name" value="SUCCINATE--COA LIGASE [ADP_GDP-FORMING] SUBUNIT ALPHA, MITOCHONDRIAL"/>
    <property type="match status" value="1"/>
</dbReference>
<dbReference type="InterPro" id="IPR005810">
    <property type="entry name" value="CoA_lig_alpha"/>
</dbReference>
<dbReference type="PIRSF" id="PIRSF001553">
    <property type="entry name" value="SucCS_alpha"/>
    <property type="match status" value="1"/>
</dbReference>
<dbReference type="Pfam" id="PF02629">
    <property type="entry name" value="CoA_binding"/>
    <property type="match status" value="1"/>
</dbReference>
<dbReference type="eggNOG" id="arCOG01339">
    <property type="taxonomic scope" value="Archaea"/>
</dbReference>
<keyword evidence="2 5" id="KW-0816">Tricarboxylic acid cycle</keyword>
<dbReference type="SMART" id="SM00881">
    <property type="entry name" value="CoA_binding"/>
    <property type="match status" value="1"/>
</dbReference>
<evidence type="ECO:0000313" key="8">
    <source>
        <dbReference type="EMBL" id="ABS55244.1"/>
    </source>
</evidence>
<dbReference type="GeneID" id="5410011"/>
<dbReference type="UniPathway" id="UPA00223">
    <property type="reaction ID" value="UER00999"/>
</dbReference>
<dbReference type="InterPro" id="IPR036291">
    <property type="entry name" value="NAD(P)-bd_dom_sf"/>
</dbReference>
<dbReference type="AlphaFoldDB" id="A7I683"/>
<evidence type="ECO:0000256" key="3">
    <source>
        <dbReference type="ARBA" id="ARBA00022598"/>
    </source>
</evidence>
<dbReference type="PRINTS" id="PR01798">
    <property type="entry name" value="SCOASYNTHASE"/>
</dbReference>
<dbReference type="GO" id="GO:0043758">
    <property type="term" value="F:acetate-CoA ligase (ADP-forming) activity"/>
    <property type="evidence" value="ECO:0007669"/>
    <property type="project" value="UniProtKB-EC"/>
</dbReference>
<comment type="subunit">
    <text evidence="5">Heterotetramer of two alpha and two beta subunits.</text>
</comment>
<feature type="domain" description="CoA-binding" evidence="7">
    <location>
        <begin position="4"/>
        <end position="104"/>
    </location>
</feature>
<keyword evidence="4 5" id="KW-0547">Nucleotide-binding</keyword>
<accession>A7I683</accession>
<dbReference type="PROSITE" id="PS01216">
    <property type="entry name" value="SUCCINYL_COA_LIG_1"/>
    <property type="match status" value="1"/>
</dbReference>
<comment type="catalytic activity">
    <reaction evidence="5">
        <text>succinate + ATP + CoA = succinyl-CoA + ADP + phosphate</text>
        <dbReference type="Rhea" id="RHEA:17661"/>
        <dbReference type="ChEBI" id="CHEBI:30031"/>
        <dbReference type="ChEBI" id="CHEBI:30616"/>
        <dbReference type="ChEBI" id="CHEBI:43474"/>
        <dbReference type="ChEBI" id="CHEBI:57287"/>
        <dbReference type="ChEBI" id="CHEBI:57292"/>
        <dbReference type="ChEBI" id="CHEBI:456216"/>
        <dbReference type="EC" id="6.2.1.5"/>
    </reaction>
</comment>
<feature type="active site" description="Tele-phosphohistidine intermediate" evidence="5 6">
    <location>
        <position position="247"/>
    </location>
</feature>
<feature type="binding site" evidence="5">
    <location>
        <begin position="16"/>
        <end position="19"/>
    </location>
    <ligand>
        <name>CoA</name>
        <dbReference type="ChEBI" id="CHEBI:57287"/>
    </ligand>
</feature>
<sequence length="292" mass="30466">MIYGDKKTGIIVTGATGKQGDYHIGLMNEYARQVGGRGVVAGVTPKKAGQSVHGVPVYDTVKDALKEHDATASVIFVPAKAAGDSIMEVADAGLELAVVITEHIPVHDTMKAIAYAEMEGCRVIGPNCPGLLSPGEVKMGIMPASLFSRGHVGVISRSGTLTYEVVDELTRAGIGQSTVIGIGGDPVIGQTFENALAQFAEDKETKAVVLIGEVGGNLEAEGARNTDVPLVAYIAGISAPPDKRMGHAGAIVEGGESDARSKIAKLKKMNIPVASRPSEIPDLIRDLFRCHC</sequence>
<comment type="similarity">
    <text evidence="5">Belongs to the succinate/malate CoA ligase alpha subunit family.</text>
</comment>
<dbReference type="InterPro" id="IPR016102">
    <property type="entry name" value="Succinyl-CoA_synth-like"/>
</dbReference>
<dbReference type="RefSeq" id="WP_012106267.1">
    <property type="nucleotide sequence ID" value="NC_009712.1"/>
</dbReference>
<evidence type="ECO:0000256" key="6">
    <source>
        <dbReference type="PIRSR" id="PIRSR001553-1"/>
    </source>
</evidence>
<dbReference type="HOGENOM" id="CLU_052104_0_0_2"/>
<feature type="binding site" evidence="5">
    <location>
        <position position="47"/>
    </location>
    <ligand>
        <name>CoA</name>
        <dbReference type="ChEBI" id="CHEBI:57287"/>
    </ligand>
</feature>
<keyword evidence="3 5" id="KW-0436">Ligase</keyword>
<keyword evidence="9" id="KW-1185">Reference proteome</keyword>
<comment type="pathway">
    <text evidence="5">Carbohydrate metabolism; tricarboxylic acid cycle; succinate from succinyl-CoA (ligase route): step 1/1.</text>
</comment>
<dbReference type="Pfam" id="PF00549">
    <property type="entry name" value="Ligase_CoA"/>
    <property type="match status" value="1"/>
</dbReference>
<dbReference type="GO" id="GO:0004775">
    <property type="term" value="F:succinate-CoA ligase (ADP-forming) activity"/>
    <property type="evidence" value="ECO:0007669"/>
    <property type="project" value="UniProtKB-UniRule"/>
</dbReference>
<dbReference type="InterPro" id="IPR005811">
    <property type="entry name" value="SUCC_ACL_C"/>
</dbReference>
<comment type="catalytic activity">
    <reaction evidence="1">
        <text>acetate + ATP + CoA = acetyl-CoA + ADP + phosphate</text>
        <dbReference type="Rhea" id="RHEA:15081"/>
        <dbReference type="ChEBI" id="CHEBI:30089"/>
        <dbReference type="ChEBI" id="CHEBI:30616"/>
        <dbReference type="ChEBI" id="CHEBI:43474"/>
        <dbReference type="ChEBI" id="CHEBI:57287"/>
        <dbReference type="ChEBI" id="CHEBI:57288"/>
        <dbReference type="ChEBI" id="CHEBI:456216"/>
        <dbReference type="EC" id="6.2.1.13"/>
    </reaction>
</comment>
<evidence type="ECO:0000313" key="9">
    <source>
        <dbReference type="Proteomes" id="UP000002408"/>
    </source>
</evidence>
<comment type="function">
    <text evidence="5">Succinyl-CoA synthetase functions in the citric acid cycle (TCA), coupling the hydrolysis of succinyl-CoA to the synthesis of either ATP or GTP and thus represents the only step of substrate-level phosphorylation in the TCA. The alpha subunit of the enzyme binds the substrates coenzyme A and phosphate, while succinate binding and nucleotide specificity is provided by the beta subunit.</text>
</comment>
<dbReference type="STRING" id="456442.Mboo_0726"/>
<dbReference type="InterPro" id="IPR017440">
    <property type="entry name" value="Cit_synth/succinyl-CoA_lig_AS"/>
</dbReference>
<comment type="catalytic activity">
    <reaction evidence="5">
        <text>GTP + succinate + CoA = succinyl-CoA + GDP + phosphate</text>
        <dbReference type="Rhea" id="RHEA:22120"/>
        <dbReference type="ChEBI" id="CHEBI:30031"/>
        <dbReference type="ChEBI" id="CHEBI:37565"/>
        <dbReference type="ChEBI" id="CHEBI:43474"/>
        <dbReference type="ChEBI" id="CHEBI:57287"/>
        <dbReference type="ChEBI" id="CHEBI:57292"/>
        <dbReference type="ChEBI" id="CHEBI:58189"/>
    </reaction>
</comment>
<evidence type="ECO:0000256" key="2">
    <source>
        <dbReference type="ARBA" id="ARBA00022532"/>
    </source>
</evidence>
<feature type="binding site" evidence="5">
    <location>
        <position position="163"/>
    </location>
    <ligand>
        <name>substrate</name>
        <note>ligand shared with subunit beta</note>
    </ligand>
</feature>
<dbReference type="GO" id="GO:0009361">
    <property type="term" value="C:succinate-CoA ligase complex (ADP-forming)"/>
    <property type="evidence" value="ECO:0007669"/>
    <property type="project" value="TreeGrafter"/>
</dbReference>
<protein>
    <recommendedName>
        <fullName evidence="5">Succinate--CoA ligase [ADP-forming] subunit alpha</fullName>
        <ecNumber evidence="5">6.2.1.5</ecNumber>
    </recommendedName>
    <alternativeName>
        <fullName evidence="5">Succinyl-CoA synthetase subunit alpha</fullName>
        <shortName evidence="5">SCS-alpha</shortName>
    </alternativeName>
</protein>
<dbReference type="Proteomes" id="UP000002408">
    <property type="component" value="Chromosome"/>
</dbReference>
<dbReference type="KEGG" id="mbn:Mboo_0726"/>
<dbReference type="SUPFAM" id="SSF52210">
    <property type="entry name" value="Succinyl-CoA synthetase domains"/>
    <property type="match status" value="1"/>
</dbReference>
<dbReference type="SUPFAM" id="SSF51735">
    <property type="entry name" value="NAD(P)-binding Rossmann-fold domains"/>
    <property type="match status" value="1"/>
</dbReference>
<evidence type="ECO:0000259" key="7">
    <source>
        <dbReference type="SMART" id="SM00881"/>
    </source>
</evidence>
<gene>
    <name evidence="5" type="primary">sucD</name>
    <name evidence="8" type="ordered locus">Mboo_0726</name>
</gene>
<dbReference type="PANTHER" id="PTHR11117">
    <property type="entry name" value="SUCCINYL-COA LIGASE SUBUNIT ALPHA"/>
    <property type="match status" value="1"/>
</dbReference>
<dbReference type="GO" id="GO:0000166">
    <property type="term" value="F:nucleotide binding"/>
    <property type="evidence" value="ECO:0007669"/>
    <property type="project" value="UniProtKB-KW"/>
</dbReference>
<dbReference type="OrthoDB" id="55711at2157"/>
<dbReference type="EMBL" id="CP000780">
    <property type="protein sequence ID" value="ABS55244.1"/>
    <property type="molecule type" value="Genomic_DNA"/>
</dbReference>
<dbReference type="Gene3D" id="3.40.50.720">
    <property type="entry name" value="NAD(P)-binding Rossmann-like Domain"/>
    <property type="match status" value="1"/>
</dbReference>
<dbReference type="GO" id="GO:0004776">
    <property type="term" value="F:succinate-CoA ligase (GDP-forming) activity"/>
    <property type="evidence" value="ECO:0007669"/>
    <property type="project" value="TreeGrafter"/>
</dbReference>
<dbReference type="InterPro" id="IPR033847">
    <property type="entry name" value="Citrt_syn/SCS-alpha_CS"/>
</dbReference>
<dbReference type="EC" id="6.2.1.5" evidence="5"/>
<dbReference type="Gene3D" id="3.40.50.261">
    <property type="entry name" value="Succinyl-CoA synthetase domains"/>
    <property type="match status" value="1"/>
</dbReference>
<feature type="binding site" evidence="5">
    <location>
        <begin position="100"/>
        <end position="102"/>
    </location>
    <ligand>
        <name>CoA</name>
        <dbReference type="ChEBI" id="CHEBI:57287"/>
    </ligand>
</feature>
<dbReference type="InterPro" id="IPR003781">
    <property type="entry name" value="CoA-bd"/>
</dbReference>
<dbReference type="HAMAP" id="MF_01988">
    <property type="entry name" value="Succ_CoA_alpha"/>
    <property type="match status" value="1"/>
</dbReference>
<proteinExistence type="inferred from homology"/>
<dbReference type="FunFam" id="3.40.50.261:FF:000006">
    <property type="entry name" value="Succinate--CoA ligase [ADP-forming] subunit alpha"/>
    <property type="match status" value="1"/>
</dbReference>
<dbReference type="PROSITE" id="PS00399">
    <property type="entry name" value="SUCCINYL_COA_LIG_2"/>
    <property type="match status" value="1"/>
</dbReference>
<dbReference type="NCBIfam" id="NF004230">
    <property type="entry name" value="PRK05678.1"/>
    <property type="match status" value="1"/>
</dbReference>
<reference evidence="9" key="1">
    <citation type="journal article" date="2015" name="Microbiology">
        <title>Genome of Methanoregula boonei 6A8 reveals adaptations to oligotrophic peatland environments.</title>
        <authorList>
            <person name="Braeuer S."/>
            <person name="Cadillo-Quiroz H."/>
            <person name="Kyrpides N."/>
            <person name="Woyke T."/>
            <person name="Goodwin L."/>
            <person name="Detter C."/>
            <person name="Podell S."/>
            <person name="Yavitt J.B."/>
            <person name="Zinder S.H."/>
        </authorList>
    </citation>
    <scope>NUCLEOTIDE SEQUENCE [LARGE SCALE GENOMIC DNA]</scope>
    <source>
        <strain evidence="9">DSM 21154 / JCM 14090 / 6A8</strain>
    </source>
</reference>